<gene>
    <name evidence="1" type="ORF">MAA8898_03898</name>
</gene>
<evidence type="ECO:0000313" key="2">
    <source>
        <dbReference type="Proteomes" id="UP000207598"/>
    </source>
</evidence>
<dbReference type="SUPFAM" id="SSF52540">
    <property type="entry name" value="P-loop containing nucleoside triphosphate hydrolases"/>
    <property type="match status" value="1"/>
</dbReference>
<proteinExistence type="predicted"/>
<dbReference type="EMBL" id="FXYF01000013">
    <property type="protein sequence ID" value="SMX48319.1"/>
    <property type="molecule type" value="Genomic_DNA"/>
</dbReference>
<name>A0A238KZW4_9RHOB</name>
<sequence length="268" mass="30786">MIISYKYRYIFLHCRKTAGSSIAVSLARDLGPDDLQLSGLSETQAEGIRLTKRTHRDAAAQLRDVPRLRNSLALRGLRGRKLKDHVTKKLVLERYRTAWNEPQPQHAYAKTLASALPEEWASFAKFCVVRNPWTKTVSDYFWRTKNLSTPLSFAEFVRAIERGDPMGDIVRPRYHDNWPLYTIDNQIVADHVIRFETLVPGLTDTCARLGIPFDGWLPRAKGSHRPKTGAKADPFRFYTPELRDTVGRLYEREISTFGYTFDRVLTSA</sequence>
<dbReference type="InterPro" id="IPR027417">
    <property type="entry name" value="P-loop_NTPase"/>
</dbReference>
<dbReference type="OrthoDB" id="288532at2"/>
<keyword evidence="2" id="KW-1185">Reference proteome</keyword>
<evidence type="ECO:0008006" key="3">
    <source>
        <dbReference type="Google" id="ProtNLM"/>
    </source>
</evidence>
<organism evidence="1 2">
    <name type="scientific">Maliponia aquimaris</name>
    <dbReference type="NCBI Taxonomy" id="1673631"/>
    <lineage>
        <taxon>Bacteria</taxon>
        <taxon>Pseudomonadati</taxon>
        <taxon>Pseudomonadota</taxon>
        <taxon>Alphaproteobacteria</taxon>
        <taxon>Rhodobacterales</taxon>
        <taxon>Paracoccaceae</taxon>
        <taxon>Maliponia</taxon>
    </lineage>
</organism>
<dbReference type="Proteomes" id="UP000207598">
    <property type="component" value="Unassembled WGS sequence"/>
</dbReference>
<accession>A0A238KZW4</accession>
<reference evidence="1 2" key="1">
    <citation type="submission" date="2017-05" db="EMBL/GenBank/DDBJ databases">
        <authorList>
            <person name="Song R."/>
            <person name="Chenine A.L."/>
            <person name="Ruprecht R.M."/>
        </authorList>
    </citation>
    <scope>NUCLEOTIDE SEQUENCE [LARGE SCALE GENOMIC DNA]</scope>
    <source>
        <strain evidence="1 2">CECT 8898</strain>
    </source>
</reference>
<dbReference type="AlphaFoldDB" id="A0A238KZW4"/>
<evidence type="ECO:0000313" key="1">
    <source>
        <dbReference type="EMBL" id="SMX48319.1"/>
    </source>
</evidence>
<protein>
    <recommendedName>
        <fullName evidence="3">Sulfotransferase family protein</fullName>
    </recommendedName>
</protein>
<dbReference type="RefSeq" id="WP_094022669.1">
    <property type="nucleotide sequence ID" value="NZ_FXYF01000013.1"/>
</dbReference>